<sequence length="69" mass="7769">MEEDIEDVDMNECASCWTSPLTFDKSIIRDVDSELLTKRRCSGRNRRCGPSNSSNDDGGRNKGLFRGIL</sequence>
<reference evidence="2" key="1">
    <citation type="submission" date="2021-06" db="EMBL/GenBank/DDBJ databases">
        <authorList>
            <person name="Kallberg Y."/>
            <person name="Tangrot J."/>
            <person name="Rosling A."/>
        </authorList>
    </citation>
    <scope>NUCLEOTIDE SEQUENCE</scope>
    <source>
        <strain evidence="2">87-6 pot B 2015</strain>
    </source>
</reference>
<accession>A0A9N9DL41</accession>
<evidence type="ECO:0000313" key="2">
    <source>
        <dbReference type="EMBL" id="CAG8639773.1"/>
    </source>
</evidence>
<organism evidence="2 3">
    <name type="scientific">Funneliformis mosseae</name>
    <name type="common">Endomycorrhizal fungus</name>
    <name type="synonym">Glomus mosseae</name>
    <dbReference type="NCBI Taxonomy" id="27381"/>
    <lineage>
        <taxon>Eukaryota</taxon>
        <taxon>Fungi</taxon>
        <taxon>Fungi incertae sedis</taxon>
        <taxon>Mucoromycota</taxon>
        <taxon>Glomeromycotina</taxon>
        <taxon>Glomeromycetes</taxon>
        <taxon>Glomerales</taxon>
        <taxon>Glomeraceae</taxon>
        <taxon>Funneliformis</taxon>
    </lineage>
</organism>
<dbReference type="EMBL" id="CAJVPP010003905">
    <property type="protein sequence ID" value="CAG8639773.1"/>
    <property type="molecule type" value="Genomic_DNA"/>
</dbReference>
<feature type="region of interest" description="Disordered" evidence="1">
    <location>
        <begin position="43"/>
        <end position="69"/>
    </location>
</feature>
<evidence type="ECO:0000256" key="1">
    <source>
        <dbReference type="SAM" id="MobiDB-lite"/>
    </source>
</evidence>
<proteinExistence type="predicted"/>
<dbReference type="AlphaFoldDB" id="A0A9N9DL41"/>
<keyword evidence="3" id="KW-1185">Reference proteome</keyword>
<name>A0A9N9DL41_FUNMO</name>
<protein>
    <submittedName>
        <fullName evidence="2">15282_t:CDS:1</fullName>
    </submittedName>
</protein>
<comment type="caution">
    <text evidence="2">The sequence shown here is derived from an EMBL/GenBank/DDBJ whole genome shotgun (WGS) entry which is preliminary data.</text>
</comment>
<dbReference type="Proteomes" id="UP000789375">
    <property type="component" value="Unassembled WGS sequence"/>
</dbReference>
<evidence type="ECO:0000313" key="3">
    <source>
        <dbReference type="Proteomes" id="UP000789375"/>
    </source>
</evidence>
<gene>
    <name evidence="2" type="ORF">FMOSSE_LOCUS10926</name>
</gene>